<dbReference type="OMA" id="RCHVNVV"/>
<keyword evidence="2" id="KW-1185">Reference proteome</keyword>
<dbReference type="eggNOG" id="ENOG502R6ZV">
    <property type="taxonomic scope" value="Eukaryota"/>
</dbReference>
<accession>J3L4A7</accession>
<name>J3L4A7_ORYBR</name>
<organism evidence="1">
    <name type="scientific">Oryza brachyantha</name>
    <name type="common">malo sina</name>
    <dbReference type="NCBI Taxonomy" id="4533"/>
    <lineage>
        <taxon>Eukaryota</taxon>
        <taxon>Viridiplantae</taxon>
        <taxon>Streptophyta</taxon>
        <taxon>Embryophyta</taxon>
        <taxon>Tracheophyta</taxon>
        <taxon>Spermatophyta</taxon>
        <taxon>Magnoliopsida</taxon>
        <taxon>Liliopsida</taxon>
        <taxon>Poales</taxon>
        <taxon>Poaceae</taxon>
        <taxon>BOP clade</taxon>
        <taxon>Oryzoideae</taxon>
        <taxon>Oryzeae</taxon>
        <taxon>Oryzinae</taxon>
        <taxon>Oryza</taxon>
    </lineage>
</organism>
<sequence length="127" mass="13986">VILRCYSRRELLRYHCSLQFCDCGMDGICKMGYRPAAQTSHTDPPARCHVNVVLLPHEGHLITIEPSESKHSNLLNNVAPKLLPLVFKASKSCCLMLIILSAIAFNSTVHSLNITLSLSMVATIDAP</sequence>
<dbReference type="HOGENOM" id="CLU_1974213_0_0_1"/>
<evidence type="ECO:0000313" key="1">
    <source>
        <dbReference type="EnsemblPlants" id="OB01G40630.1"/>
    </source>
</evidence>
<reference evidence="1" key="2">
    <citation type="submission" date="2013-04" db="UniProtKB">
        <authorList>
            <consortium name="EnsemblPlants"/>
        </authorList>
    </citation>
    <scope>IDENTIFICATION</scope>
</reference>
<reference evidence="1" key="1">
    <citation type="journal article" date="2013" name="Nat. Commun.">
        <title>Whole-genome sequencing of Oryza brachyantha reveals mechanisms underlying Oryza genome evolution.</title>
        <authorList>
            <person name="Chen J."/>
            <person name="Huang Q."/>
            <person name="Gao D."/>
            <person name="Wang J."/>
            <person name="Lang Y."/>
            <person name="Liu T."/>
            <person name="Li B."/>
            <person name="Bai Z."/>
            <person name="Luis Goicoechea J."/>
            <person name="Liang C."/>
            <person name="Chen C."/>
            <person name="Zhang W."/>
            <person name="Sun S."/>
            <person name="Liao Y."/>
            <person name="Zhang X."/>
            <person name="Yang L."/>
            <person name="Song C."/>
            <person name="Wang M."/>
            <person name="Shi J."/>
            <person name="Liu G."/>
            <person name="Liu J."/>
            <person name="Zhou H."/>
            <person name="Zhou W."/>
            <person name="Yu Q."/>
            <person name="An N."/>
            <person name="Chen Y."/>
            <person name="Cai Q."/>
            <person name="Wang B."/>
            <person name="Liu B."/>
            <person name="Min J."/>
            <person name="Huang Y."/>
            <person name="Wu H."/>
            <person name="Li Z."/>
            <person name="Zhang Y."/>
            <person name="Yin Y."/>
            <person name="Song W."/>
            <person name="Jiang J."/>
            <person name="Jackson S.A."/>
            <person name="Wing R.A."/>
            <person name="Wang J."/>
            <person name="Chen M."/>
        </authorList>
    </citation>
    <scope>NUCLEOTIDE SEQUENCE [LARGE SCALE GENOMIC DNA]</scope>
    <source>
        <strain evidence="1">cv. IRGC 101232</strain>
    </source>
</reference>
<evidence type="ECO:0000313" key="2">
    <source>
        <dbReference type="Proteomes" id="UP000006038"/>
    </source>
</evidence>
<dbReference type="EnsemblPlants" id="OB01G40630.1">
    <property type="protein sequence ID" value="OB01G40630.1"/>
    <property type="gene ID" value="OB01G40630"/>
</dbReference>
<dbReference type="AlphaFoldDB" id="J3L4A7"/>
<proteinExistence type="predicted"/>
<protein>
    <submittedName>
        <fullName evidence="1">Uncharacterized protein</fullName>
    </submittedName>
</protein>
<dbReference type="Proteomes" id="UP000006038">
    <property type="component" value="Chromosome 1"/>
</dbReference>
<dbReference type="Gramene" id="OB01G40630.1">
    <property type="protein sequence ID" value="OB01G40630.1"/>
    <property type="gene ID" value="OB01G40630"/>
</dbReference>